<feature type="transmembrane region" description="Helical" evidence="8">
    <location>
        <begin position="183"/>
        <end position="205"/>
    </location>
</feature>
<dbReference type="GO" id="GO:0005886">
    <property type="term" value="C:plasma membrane"/>
    <property type="evidence" value="ECO:0007669"/>
    <property type="project" value="UniProtKB-SubCell"/>
</dbReference>
<feature type="transmembrane region" description="Helical" evidence="8">
    <location>
        <begin position="217"/>
        <end position="234"/>
    </location>
</feature>
<evidence type="ECO:0000256" key="4">
    <source>
        <dbReference type="ARBA" id="ARBA00022840"/>
    </source>
</evidence>
<dbReference type="InterPro" id="IPR003439">
    <property type="entry name" value="ABC_transporter-like_ATP-bd"/>
</dbReference>
<dbReference type="InterPro" id="IPR027417">
    <property type="entry name" value="P-loop_NTPase"/>
</dbReference>
<evidence type="ECO:0000256" key="5">
    <source>
        <dbReference type="ARBA" id="ARBA00022989"/>
    </source>
</evidence>
<feature type="domain" description="ABC transmembrane type-1" evidence="10">
    <location>
        <begin position="183"/>
        <end position="461"/>
    </location>
</feature>
<dbReference type="PROSITE" id="PS50893">
    <property type="entry name" value="ABC_TRANSPORTER_2"/>
    <property type="match status" value="1"/>
</dbReference>
<dbReference type="EMBL" id="FNUZ01000001">
    <property type="protein sequence ID" value="SEF62607.1"/>
    <property type="molecule type" value="Genomic_DNA"/>
</dbReference>
<sequence>MAGKAREHLNTMSEAVANKPGRAPLHSDKARARAEVIRLFARQKGIEGRIPDILDALTKHRGKDDSYGPEALLAGMKAAGLVAEAQKSTRLTKAHFPALALMTSGQIVLVLSQSGSMLTVYDDSVKDRRSEVPVAEFAPVFSGIILRGDAPIEGLSEIHAGLNEKKHWFWGQFGRFSRHFGEVAIGSFVANMLAVAVALFSLQVYDRVIPHQSEATLWVLAAGAAMALLLEGFLKAARAQLLDGAGRQIEMGVQQLLMDRLLGMRSEIAARSPSQLFSAMREFGSVREFFTASTVGAVADLPFIFLFLFMVWSIAGSVVWVLIAGGILMVVPGLLLQRRMMRLTREMQGASTKQARLLQEVVAELDTIKAARGEDRFRRLWTEMSAVQSVKTSEQRKLSANLTFWAQAIQQGTYVGAVITGTYLVFAGDFTVGAIIATGILTSRTLAPLTQLSGIMSRWGNVKTALDGLDAIAESEQDRSATRKYLRRERLRGQYELTNVTYAYGEGNAALDIPALGIQPGQSLAILGTNGAGKSTFLRLLSGLYGATEGRILLDGVEISQIDPTDLRRSIGYLGQDVRLFAGTLRDNLNLSMLEADDDRLYHALDFAGLGQYVKAHPEGLDMPIGDGGSGLSVGQRQSIGWARLWLQDPEIVLLDEPTAALDQTLEKTLISRLAKWLPGRTAVIATHRVPILSLATRTLILNGGRMTVDGPRDQVLDHLQRAAAGGKKG</sequence>
<dbReference type="GO" id="GO:0005524">
    <property type="term" value="F:ATP binding"/>
    <property type="evidence" value="ECO:0007669"/>
    <property type="project" value="UniProtKB-KW"/>
</dbReference>
<proteinExistence type="predicted"/>
<dbReference type="Gene3D" id="1.20.1560.10">
    <property type="entry name" value="ABC transporter type 1, transmembrane domain"/>
    <property type="match status" value="1"/>
</dbReference>
<dbReference type="SUPFAM" id="SSF52540">
    <property type="entry name" value="P-loop containing nucleoside triphosphate hydrolases"/>
    <property type="match status" value="1"/>
</dbReference>
<feature type="transmembrane region" description="Helical" evidence="8">
    <location>
        <begin position="318"/>
        <end position="336"/>
    </location>
</feature>
<evidence type="ECO:0000256" key="6">
    <source>
        <dbReference type="ARBA" id="ARBA00023136"/>
    </source>
</evidence>
<evidence type="ECO:0000256" key="2">
    <source>
        <dbReference type="ARBA" id="ARBA00022692"/>
    </source>
</evidence>
<evidence type="ECO:0000259" key="10">
    <source>
        <dbReference type="PROSITE" id="PS50929"/>
    </source>
</evidence>
<dbReference type="InterPro" id="IPR003593">
    <property type="entry name" value="AAA+_ATPase"/>
</dbReference>
<organism evidence="11 12">
    <name type="scientific">Thalassococcus halodurans</name>
    <dbReference type="NCBI Taxonomy" id="373675"/>
    <lineage>
        <taxon>Bacteria</taxon>
        <taxon>Pseudomonadati</taxon>
        <taxon>Pseudomonadota</taxon>
        <taxon>Alphaproteobacteria</taxon>
        <taxon>Rhodobacterales</taxon>
        <taxon>Roseobacteraceae</taxon>
        <taxon>Thalassococcus</taxon>
    </lineage>
</organism>
<dbReference type="InterPro" id="IPR011527">
    <property type="entry name" value="ABC1_TM_dom"/>
</dbReference>
<dbReference type="GO" id="GO:0015421">
    <property type="term" value="F:ABC-type oligopeptide transporter activity"/>
    <property type="evidence" value="ECO:0007669"/>
    <property type="project" value="TreeGrafter"/>
</dbReference>
<feature type="transmembrane region" description="Helical" evidence="8">
    <location>
        <begin position="289"/>
        <end position="312"/>
    </location>
</feature>
<feature type="domain" description="ABC transporter" evidence="9">
    <location>
        <begin position="495"/>
        <end position="729"/>
    </location>
</feature>
<keyword evidence="5 8" id="KW-1133">Transmembrane helix</keyword>
<dbReference type="Proteomes" id="UP000236752">
    <property type="component" value="Unassembled WGS sequence"/>
</dbReference>
<comment type="subcellular location">
    <subcellularLocation>
        <location evidence="1">Cell membrane</location>
        <topology evidence="1">Multi-pass membrane protein</topology>
    </subcellularLocation>
</comment>
<dbReference type="PROSITE" id="PS50929">
    <property type="entry name" value="ABC_TM1F"/>
    <property type="match status" value="1"/>
</dbReference>
<evidence type="ECO:0000313" key="12">
    <source>
        <dbReference type="Proteomes" id="UP000236752"/>
    </source>
</evidence>
<feature type="region of interest" description="Disordered" evidence="7">
    <location>
        <begin position="1"/>
        <end position="28"/>
    </location>
</feature>
<dbReference type="Pfam" id="PF00005">
    <property type="entry name" value="ABC_tran"/>
    <property type="match status" value="1"/>
</dbReference>
<dbReference type="SUPFAM" id="SSF90123">
    <property type="entry name" value="ABC transporter transmembrane region"/>
    <property type="match status" value="1"/>
</dbReference>
<protein>
    <submittedName>
        <fullName evidence="11">ATP-binding cassette, subfamily C, LapB</fullName>
    </submittedName>
</protein>
<dbReference type="InterPro" id="IPR036640">
    <property type="entry name" value="ABC1_TM_sf"/>
</dbReference>
<evidence type="ECO:0000313" key="11">
    <source>
        <dbReference type="EMBL" id="SEF62607.1"/>
    </source>
</evidence>
<dbReference type="AlphaFoldDB" id="A0A1H5TKR8"/>
<reference evidence="11 12" key="1">
    <citation type="submission" date="2016-10" db="EMBL/GenBank/DDBJ databases">
        <authorList>
            <person name="de Groot N.N."/>
        </authorList>
    </citation>
    <scope>NUCLEOTIDE SEQUENCE [LARGE SCALE GENOMIC DNA]</scope>
    <source>
        <strain evidence="11 12">DSM 26915</strain>
    </source>
</reference>
<evidence type="ECO:0000256" key="1">
    <source>
        <dbReference type="ARBA" id="ARBA00004651"/>
    </source>
</evidence>
<name>A0A1H5TKR8_9RHOB</name>
<keyword evidence="6 8" id="KW-0472">Membrane</keyword>
<dbReference type="GO" id="GO:0016887">
    <property type="term" value="F:ATP hydrolysis activity"/>
    <property type="evidence" value="ECO:0007669"/>
    <property type="project" value="InterPro"/>
</dbReference>
<keyword evidence="2 8" id="KW-0812">Transmembrane</keyword>
<dbReference type="Pfam" id="PF00664">
    <property type="entry name" value="ABC_membrane"/>
    <property type="match status" value="1"/>
</dbReference>
<evidence type="ECO:0000256" key="8">
    <source>
        <dbReference type="SAM" id="Phobius"/>
    </source>
</evidence>
<dbReference type="OrthoDB" id="9808328at2"/>
<evidence type="ECO:0000256" key="7">
    <source>
        <dbReference type="SAM" id="MobiDB-lite"/>
    </source>
</evidence>
<accession>A0A1H5TKR8</accession>
<evidence type="ECO:0000256" key="3">
    <source>
        <dbReference type="ARBA" id="ARBA00022741"/>
    </source>
</evidence>
<dbReference type="PANTHER" id="PTHR43394:SF1">
    <property type="entry name" value="ATP-BINDING CASSETTE SUB-FAMILY B MEMBER 10, MITOCHONDRIAL"/>
    <property type="match status" value="1"/>
</dbReference>
<dbReference type="Gene3D" id="3.40.50.300">
    <property type="entry name" value="P-loop containing nucleotide triphosphate hydrolases"/>
    <property type="match status" value="1"/>
</dbReference>
<dbReference type="InterPro" id="IPR039421">
    <property type="entry name" value="Type_1_exporter"/>
</dbReference>
<gene>
    <name evidence="11" type="ORF">SAMN04488045_0634</name>
</gene>
<evidence type="ECO:0000259" key="9">
    <source>
        <dbReference type="PROSITE" id="PS50893"/>
    </source>
</evidence>
<keyword evidence="12" id="KW-1185">Reference proteome</keyword>
<keyword evidence="3" id="KW-0547">Nucleotide-binding</keyword>
<dbReference type="PANTHER" id="PTHR43394">
    <property type="entry name" value="ATP-DEPENDENT PERMEASE MDL1, MITOCHONDRIAL"/>
    <property type="match status" value="1"/>
</dbReference>
<dbReference type="SMART" id="SM00382">
    <property type="entry name" value="AAA"/>
    <property type="match status" value="1"/>
</dbReference>
<keyword evidence="4 11" id="KW-0067">ATP-binding</keyword>